<keyword evidence="2" id="KW-1185">Reference proteome</keyword>
<protein>
    <recommendedName>
        <fullName evidence="3">Transposase Tc1-like domain-containing protein</fullName>
    </recommendedName>
</protein>
<proteinExistence type="predicted"/>
<accession>A0A6A6DCN4</accession>
<evidence type="ECO:0000313" key="2">
    <source>
        <dbReference type="Proteomes" id="UP000800200"/>
    </source>
</evidence>
<name>A0A6A6DCN4_9PEZI</name>
<dbReference type="Proteomes" id="UP000800200">
    <property type="component" value="Unassembled WGS sequence"/>
</dbReference>
<organism evidence="1 2">
    <name type="scientific">Zopfia rhizophila CBS 207.26</name>
    <dbReference type="NCBI Taxonomy" id="1314779"/>
    <lineage>
        <taxon>Eukaryota</taxon>
        <taxon>Fungi</taxon>
        <taxon>Dikarya</taxon>
        <taxon>Ascomycota</taxon>
        <taxon>Pezizomycotina</taxon>
        <taxon>Dothideomycetes</taxon>
        <taxon>Dothideomycetes incertae sedis</taxon>
        <taxon>Zopfiaceae</taxon>
        <taxon>Zopfia</taxon>
    </lineage>
</organism>
<gene>
    <name evidence="1" type="ORF">K469DRAFT_697353</name>
</gene>
<dbReference type="InterPro" id="IPR009057">
    <property type="entry name" value="Homeodomain-like_sf"/>
</dbReference>
<reference evidence="1" key="1">
    <citation type="journal article" date="2020" name="Stud. Mycol.">
        <title>101 Dothideomycetes genomes: a test case for predicting lifestyles and emergence of pathogens.</title>
        <authorList>
            <person name="Haridas S."/>
            <person name="Albert R."/>
            <person name="Binder M."/>
            <person name="Bloem J."/>
            <person name="Labutti K."/>
            <person name="Salamov A."/>
            <person name="Andreopoulos B."/>
            <person name="Baker S."/>
            <person name="Barry K."/>
            <person name="Bills G."/>
            <person name="Bluhm B."/>
            <person name="Cannon C."/>
            <person name="Castanera R."/>
            <person name="Culley D."/>
            <person name="Daum C."/>
            <person name="Ezra D."/>
            <person name="Gonzalez J."/>
            <person name="Henrissat B."/>
            <person name="Kuo A."/>
            <person name="Liang C."/>
            <person name="Lipzen A."/>
            <person name="Lutzoni F."/>
            <person name="Magnuson J."/>
            <person name="Mondo S."/>
            <person name="Nolan M."/>
            <person name="Ohm R."/>
            <person name="Pangilinan J."/>
            <person name="Park H.-J."/>
            <person name="Ramirez L."/>
            <person name="Alfaro M."/>
            <person name="Sun H."/>
            <person name="Tritt A."/>
            <person name="Yoshinaga Y."/>
            <person name="Zwiers L.-H."/>
            <person name="Turgeon B."/>
            <person name="Goodwin S."/>
            <person name="Spatafora J."/>
            <person name="Crous P."/>
            <person name="Grigoriev I."/>
        </authorList>
    </citation>
    <scope>NUCLEOTIDE SEQUENCE</scope>
    <source>
        <strain evidence="1">CBS 207.26</strain>
    </source>
</reference>
<evidence type="ECO:0008006" key="3">
    <source>
        <dbReference type="Google" id="ProtNLM"/>
    </source>
</evidence>
<dbReference type="AlphaFoldDB" id="A0A6A6DCN4"/>
<dbReference type="EMBL" id="ML994691">
    <property type="protein sequence ID" value="KAF2177274.1"/>
    <property type="molecule type" value="Genomic_DNA"/>
</dbReference>
<dbReference type="OrthoDB" id="5287801at2759"/>
<dbReference type="SUPFAM" id="SSF46689">
    <property type="entry name" value="Homeodomain-like"/>
    <property type="match status" value="1"/>
</dbReference>
<evidence type="ECO:0000313" key="1">
    <source>
        <dbReference type="EMBL" id="KAF2177274.1"/>
    </source>
</evidence>
<sequence length="131" mass="15183">MPNKTSRKELSESAVNTIWQFHLYMITGGKIAKHLGLARSTFNAVIRRLRKQPPPVYVKALRTGRPPRLDERAERHLIRYVGQNPFQTIETLSTPSKAGCRIHVNTTRNYLAKNEIYAFRPRRTSTAWPRL</sequence>